<feature type="binding site" evidence="3">
    <location>
        <position position="69"/>
    </location>
    <ligand>
        <name>Mg(2+)</name>
        <dbReference type="ChEBI" id="CHEBI:18420"/>
        <label>1</label>
        <note>catalytic</note>
    </ligand>
</feature>
<evidence type="ECO:0000256" key="3">
    <source>
        <dbReference type="PIRSR" id="PIRSR600760-2"/>
    </source>
</evidence>
<dbReference type="OrthoDB" id="9772456at2"/>
<dbReference type="AlphaFoldDB" id="A0A543AFL9"/>
<keyword evidence="5" id="KW-1185">Reference proteome</keyword>
<dbReference type="Gene3D" id="3.30.540.10">
    <property type="entry name" value="Fructose-1,6-Bisphosphatase, subunit A, domain 1"/>
    <property type="match status" value="1"/>
</dbReference>
<feature type="binding site" evidence="3">
    <location>
        <position position="90"/>
    </location>
    <ligand>
        <name>Mg(2+)</name>
        <dbReference type="ChEBI" id="CHEBI:18420"/>
        <label>2</label>
    </ligand>
</feature>
<dbReference type="PANTHER" id="PTHR20854">
    <property type="entry name" value="INOSITOL MONOPHOSPHATASE"/>
    <property type="match status" value="1"/>
</dbReference>
<comment type="cofactor">
    <cofactor evidence="3">
        <name>Mg(2+)</name>
        <dbReference type="ChEBI" id="CHEBI:18420"/>
    </cofactor>
</comment>
<dbReference type="Pfam" id="PF00459">
    <property type="entry name" value="Inositol_P"/>
    <property type="match status" value="1"/>
</dbReference>
<dbReference type="EMBL" id="VFOU01000003">
    <property type="protein sequence ID" value="TQL71374.1"/>
    <property type="molecule type" value="Genomic_DNA"/>
</dbReference>
<dbReference type="GO" id="GO:0046872">
    <property type="term" value="F:metal ion binding"/>
    <property type="evidence" value="ECO:0007669"/>
    <property type="project" value="UniProtKB-KW"/>
</dbReference>
<protein>
    <submittedName>
        <fullName evidence="4">Myo-inositol-1(Or 4)-monophosphatase</fullName>
    </submittedName>
</protein>
<dbReference type="GO" id="GO:0008934">
    <property type="term" value="F:inositol monophosphate 1-phosphatase activity"/>
    <property type="evidence" value="ECO:0007669"/>
    <property type="project" value="TreeGrafter"/>
</dbReference>
<dbReference type="GO" id="GO:0006020">
    <property type="term" value="P:inositol metabolic process"/>
    <property type="evidence" value="ECO:0007669"/>
    <property type="project" value="TreeGrafter"/>
</dbReference>
<keyword evidence="2 3" id="KW-0460">Magnesium</keyword>
<evidence type="ECO:0000256" key="2">
    <source>
        <dbReference type="ARBA" id="ARBA00022842"/>
    </source>
</evidence>
<organism evidence="4 5">
    <name type="scientific">Enteractinococcus coprophilus</name>
    <dbReference type="NCBI Taxonomy" id="1027633"/>
    <lineage>
        <taxon>Bacteria</taxon>
        <taxon>Bacillati</taxon>
        <taxon>Actinomycetota</taxon>
        <taxon>Actinomycetes</taxon>
        <taxon>Micrococcales</taxon>
        <taxon>Micrococcaceae</taxon>
    </lineage>
</organism>
<feature type="binding site" evidence="3">
    <location>
        <position position="89"/>
    </location>
    <ligand>
        <name>Mg(2+)</name>
        <dbReference type="ChEBI" id="CHEBI:18420"/>
        <label>1</label>
        <note>catalytic</note>
    </ligand>
</feature>
<dbReference type="SUPFAM" id="SSF56655">
    <property type="entry name" value="Carbohydrate phosphatase"/>
    <property type="match status" value="1"/>
</dbReference>
<accession>A0A543AFL9</accession>
<feature type="binding site" evidence="3">
    <location>
        <position position="216"/>
    </location>
    <ligand>
        <name>Mg(2+)</name>
        <dbReference type="ChEBI" id="CHEBI:18420"/>
        <label>1</label>
        <note>catalytic</note>
    </ligand>
</feature>
<name>A0A543AFL9_9MICC</name>
<feature type="binding site" evidence="3">
    <location>
        <position position="87"/>
    </location>
    <ligand>
        <name>Mg(2+)</name>
        <dbReference type="ChEBI" id="CHEBI:18420"/>
        <label>1</label>
        <note>catalytic</note>
    </ligand>
</feature>
<dbReference type="PROSITE" id="PS00629">
    <property type="entry name" value="IMP_1"/>
    <property type="match status" value="1"/>
</dbReference>
<dbReference type="Proteomes" id="UP000319746">
    <property type="component" value="Unassembled WGS sequence"/>
</dbReference>
<dbReference type="PANTHER" id="PTHR20854:SF49">
    <property type="entry name" value="INOSITOL-1-MONOPHOSPHATASE"/>
    <property type="match status" value="1"/>
</dbReference>
<evidence type="ECO:0000313" key="5">
    <source>
        <dbReference type="Proteomes" id="UP000319746"/>
    </source>
</evidence>
<dbReference type="Gene3D" id="3.40.190.80">
    <property type="match status" value="1"/>
</dbReference>
<keyword evidence="1 3" id="KW-0479">Metal-binding</keyword>
<dbReference type="InterPro" id="IPR000760">
    <property type="entry name" value="Inositol_monophosphatase-like"/>
</dbReference>
<dbReference type="PRINTS" id="PR00377">
    <property type="entry name" value="IMPHPHTASES"/>
</dbReference>
<proteinExistence type="predicted"/>
<sequence length="267" mass="28689">MVETMTDLRLAALEAARPAAEELAEAFTSGQVVARTKTSRHDLVSDWDQRIEELLKSQLAGQNTVFWGEETGREPVTAPGQIEWIIDPIDGTSNFVHGYPLFSISLAAVIDQHVVAGVVVDPMTGDEYSADATGAYLNGEPFDTRPAPAEVSQYNLVTSFPAAEILQRTPHAAEVFGELVTRFATVRRLVSGALEICLAARGVADLVLGVDTKPWDVAAASYILTQAGGTYLTGRGGPNHLAPHYLAVAPGRSGDTVVDIFDRIRQM</sequence>
<dbReference type="InterPro" id="IPR020583">
    <property type="entry name" value="Inositol_monoP_metal-BS"/>
</dbReference>
<reference evidence="4 5" key="1">
    <citation type="submission" date="2019-06" db="EMBL/GenBank/DDBJ databases">
        <title>Sequencing the genomes of 1000 actinobacteria strains.</title>
        <authorList>
            <person name="Klenk H.-P."/>
        </authorList>
    </citation>
    <scope>NUCLEOTIDE SEQUENCE [LARGE SCALE GENOMIC DNA]</scope>
    <source>
        <strain evidence="4 5">DSM 24083</strain>
    </source>
</reference>
<dbReference type="GO" id="GO:0007165">
    <property type="term" value="P:signal transduction"/>
    <property type="evidence" value="ECO:0007669"/>
    <property type="project" value="TreeGrafter"/>
</dbReference>
<gene>
    <name evidence="4" type="ORF">FB556_1849</name>
</gene>
<evidence type="ECO:0000256" key="1">
    <source>
        <dbReference type="ARBA" id="ARBA00022723"/>
    </source>
</evidence>
<evidence type="ECO:0000313" key="4">
    <source>
        <dbReference type="EMBL" id="TQL71374.1"/>
    </source>
</evidence>
<comment type="caution">
    <text evidence="4">The sequence shown here is derived from an EMBL/GenBank/DDBJ whole genome shotgun (WGS) entry which is preliminary data.</text>
</comment>